<dbReference type="AlphaFoldDB" id="A0A061SEY6"/>
<feature type="non-terminal residue" evidence="1">
    <location>
        <position position="1"/>
    </location>
</feature>
<reference evidence="1" key="1">
    <citation type="submission" date="2014-05" db="EMBL/GenBank/DDBJ databases">
        <title>The transcriptome of the halophilic microalga Tetraselmis sp. GSL018 isolated from the Great Salt Lake, Utah.</title>
        <authorList>
            <person name="Jinkerson R.E."/>
            <person name="D'Adamo S."/>
            <person name="Posewitz M.C."/>
        </authorList>
    </citation>
    <scope>NUCLEOTIDE SEQUENCE</scope>
    <source>
        <strain evidence="1">GSL018</strain>
    </source>
</reference>
<name>A0A061SEY6_9CHLO</name>
<accession>A0A061SEY6</accession>
<sequence>DQPFGARSPDHHAMVALVSAETVSPTKEVPHEKPFEAFCDLTIKPFRGQSKGPGQVAGTDGFLARSTDRRIGFG</sequence>
<proteinExistence type="predicted"/>
<organism evidence="1">
    <name type="scientific">Tetraselmis sp. GSL018</name>
    <dbReference type="NCBI Taxonomy" id="582737"/>
    <lineage>
        <taxon>Eukaryota</taxon>
        <taxon>Viridiplantae</taxon>
        <taxon>Chlorophyta</taxon>
        <taxon>core chlorophytes</taxon>
        <taxon>Chlorodendrophyceae</taxon>
        <taxon>Chlorodendrales</taxon>
        <taxon>Chlorodendraceae</taxon>
        <taxon>Tetraselmis</taxon>
    </lineage>
</organism>
<dbReference type="EMBL" id="GBEZ01002173">
    <property type="protein sequence ID" value="JAC82858.1"/>
    <property type="molecule type" value="Transcribed_RNA"/>
</dbReference>
<feature type="non-terminal residue" evidence="1">
    <location>
        <position position="74"/>
    </location>
</feature>
<evidence type="ECO:0000313" key="1">
    <source>
        <dbReference type="EMBL" id="JAC82858.1"/>
    </source>
</evidence>
<gene>
    <name evidence="1" type="ORF">TSPGSL018_4709</name>
</gene>
<protein>
    <submittedName>
        <fullName evidence="1">Uncharacterized protein</fullName>
    </submittedName>
</protein>